<evidence type="ECO:0000313" key="1">
    <source>
        <dbReference type="EMBL" id="QEL18649.1"/>
    </source>
</evidence>
<gene>
    <name evidence="1" type="ORF">PX52LOC_05682</name>
</gene>
<protein>
    <submittedName>
        <fullName evidence="1">Uncharacterized protein</fullName>
    </submittedName>
</protein>
<dbReference type="EMBL" id="CP042425">
    <property type="protein sequence ID" value="QEL18649.1"/>
    <property type="molecule type" value="Genomic_DNA"/>
</dbReference>
<evidence type="ECO:0000313" key="2">
    <source>
        <dbReference type="Proteomes" id="UP000324974"/>
    </source>
</evidence>
<keyword evidence="2" id="KW-1185">Reference proteome</keyword>
<dbReference type="AlphaFoldDB" id="A0A5C1AGU9"/>
<sequence length="88" mass="9629">MSIESRLAKLEADLSDGADATPLHLPPQCVDPFVVSRMAERAFREPVTTDDELRDMARGDANAVELAVEWAVAEARDTAASWATRETN</sequence>
<proteinExistence type="predicted"/>
<name>A0A5C1AGU9_9BACT</name>
<dbReference type="RefSeq" id="WP_149113128.1">
    <property type="nucleotide sequence ID" value="NZ_CP042425.1"/>
</dbReference>
<dbReference type="KEGG" id="lrs:PX52LOC_05682"/>
<reference evidence="2" key="1">
    <citation type="submission" date="2019-08" db="EMBL/GenBank/DDBJ databases">
        <title>Limnoglobus roseus gen. nov., sp. nov., a novel freshwater planctomycete with a giant genome from the family Gemmataceae.</title>
        <authorList>
            <person name="Kulichevskaya I.S."/>
            <person name="Naumoff D.G."/>
            <person name="Miroshnikov K."/>
            <person name="Ivanova A."/>
            <person name="Philippov D.A."/>
            <person name="Hakobyan A."/>
            <person name="Rijpstra I.C."/>
            <person name="Sinninghe Damste J.S."/>
            <person name="Liesack W."/>
            <person name="Dedysh S.N."/>
        </authorList>
    </citation>
    <scope>NUCLEOTIDE SEQUENCE [LARGE SCALE GENOMIC DNA]</scope>
    <source>
        <strain evidence="2">PX52</strain>
    </source>
</reference>
<dbReference type="Proteomes" id="UP000324974">
    <property type="component" value="Chromosome"/>
</dbReference>
<accession>A0A5C1AGU9</accession>
<organism evidence="1 2">
    <name type="scientific">Limnoglobus roseus</name>
    <dbReference type="NCBI Taxonomy" id="2598579"/>
    <lineage>
        <taxon>Bacteria</taxon>
        <taxon>Pseudomonadati</taxon>
        <taxon>Planctomycetota</taxon>
        <taxon>Planctomycetia</taxon>
        <taxon>Gemmatales</taxon>
        <taxon>Gemmataceae</taxon>
        <taxon>Limnoglobus</taxon>
    </lineage>
</organism>